<reference evidence="3" key="1">
    <citation type="submission" date="2022-11" db="UniProtKB">
        <authorList>
            <consortium name="WormBaseParasite"/>
        </authorList>
    </citation>
    <scope>IDENTIFICATION</scope>
</reference>
<evidence type="ECO:0000313" key="2">
    <source>
        <dbReference type="Proteomes" id="UP000887566"/>
    </source>
</evidence>
<keyword evidence="1" id="KW-0812">Transmembrane</keyword>
<keyword evidence="1" id="KW-0472">Membrane</keyword>
<dbReference type="WBParaSite" id="PSAMB.scaffold233size63195.g3579.t1">
    <property type="protein sequence ID" value="PSAMB.scaffold233size63195.g3579.t1"/>
    <property type="gene ID" value="PSAMB.scaffold233size63195.g3579"/>
</dbReference>
<accession>A0A914VRF5</accession>
<evidence type="ECO:0000313" key="3">
    <source>
        <dbReference type="WBParaSite" id="PSAMB.scaffold233size63195.g3579.t1"/>
    </source>
</evidence>
<dbReference type="AlphaFoldDB" id="A0A914VRF5"/>
<evidence type="ECO:0000256" key="1">
    <source>
        <dbReference type="SAM" id="Phobius"/>
    </source>
</evidence>
<protein>
    <submittedName>
        <fullName evidence="3">Uncharacterized protein</fullName>
    </submittedName>
</protein>
<organism evidence="2 3">
    <name type="scientific">Plectus sambesii</name>
    <dbReference type="NCBI Taxonomy" id="2011161"/>
    <lineage>
        <taxon>Eukaryota</taxon>
        <taxon>Metazoa</taxon>
        <taxon>Ecdysozoa</taxon>
        <taxon>Nematoda</taxon>
        <taxon>Chromadorea</taxon>
        <taxon>Plectida</taxon>
        <taxon>Plectina</taxon>
        <taxon>Plectoidea</taxon>
        <taxon>Plectidae</taxon>
        <taxon>Plectus</taxon>
    </lineage>
</organism>
<name>A0A914VRF5_9BILA</name>
<keyword evidence="2" id="KW-1185">Reference proteome</keyword>
<feature type="transmembrane region" description="Helical" evidence="1">
    <location>
        <begin position="140"/>
        <end position="165"/>
    </location>
</feature>
<proteinExistence type="predicted"/>
<dbReference type="Proteomes" id="UP000887566">
    <property type="component" value="Unplaced"/>
</dbReference>
<keyword evidence="1" id="KW-1133">Transmembrane helix</keyword>
<sequence>MRSRRWNAAVNASGITRAFKKLGHSRWAIPRSRAFLAATLGSRPQYTSKLILKPIKDSPSSLGSVQYTYNLAISPPHREELDQHSAQIFKKFMMVYTYTVNNRNCFENSNCAKASLLPADHNNATLIVQRAATERRREKLLLCTAAFGLILLSSLVTVGVTLHIINANAYECRCDQKFRAEEKKPGGVCGDGFNCTSNDYEGQHDPLPENGTSVTTATTTTLATTKSDAVENVASTNTATTTIITTTTKDHVGNEASTTAATVTTTTNDNGCRCDQKCRAEEKKPGGVCGDGFNCICNDYEGQHDPWNVTGCGCGNWCRGQGKGWTRGSCGYGHICFCS</sequence>